<sequence>MTQDIVSKNLKMIDPTNLASVFAAVDFGPSQTKEAVEYLTRFANFGEDEKNAQRGATIEKVFPLAFGEEAIIEHTSGYKGLREKPWSKNCWLAPKVICTPSTPQAVSKILTLVTFLEATFSIRGGGHLQNPGFTSNNGGVVISLENFKSITVNEDKSTASLGAGLNWLEVYKALDHYGLTVTGGRVPSVGVPGLLLGGGLSFQNSEHGFSCTGVVDYEIVLGDGKIINANAKENADLFCALKGGCSNFGIVTTFTMATVSNKVWAEARLYPSTANNELIEALMKYHEVIESDNKATLVFHVTNQATLMVFFYCAPVENPDVFACFYDVPFLMNILPPGCRTVYDVVQGLANVMQQETQSHEMRTMTSLPDLEMFKAVEDERLHQIEDLKNAGVEDVLLTMVFQPIASGAIKACNTKGGNPMGLSAQNQSWFLIMADFKNLTDEETVRASCRTIVSKGEEISKNNGTHVPFVYANYASRDQNPLRSYGEENFEKLKAVAKKYDPGEVFQKLQNGGWLLSKA</sequence>
<dbReference type="AlphaFoldDB" id="A0A1L7WW18"/>
<name>A0A1L7WW18_9HELO</name>
<dbReference type="Pfam" id="PF01565">
    <property type="entry name" value="FAD_binding_4"/>
    <property type="match status" value="1"/>
</dbReference>
<dbReference type="PROSITE" id="PS51387">
    <property type="entry name" value="FAD_PCMH"/>
    <property type="match status" value="1"/>
</dbReference>
<evidence type="ECO:0000313" key="6">
    <source>
        <dbReference type="EMBL" id="CZR56975.1"/>
    </source>
</evidence>
<dbReference type="PANTHER" id="PTHR42973">
    <property type="entry name" value="BINDING OXIDOREDUCTASE, PUTATIVE (AFU_ORTHOLOGUE AFUA_1G17690)-RELATED"/>
    <property type="match status" value="1"/>
</dbReference>
<dbReference type="InterPro" id="IPR036318">
    <property type="entry name" value="FAD-bd_PCMH-like_sf"/>
</dbReference>
<dbReference type="STRING" id="576137.A0A1L7WW18"/>
<keyword evidence="3" id="KW-0274">FAD</keyword>
<dbReference type="InterPro" id="IPR012951">
    <property type="entry name" value="BBE"/>
</dbReference>
<evidence type="ECO:0000259" key="5">
    <source>
        <dbReference type="PROSITE" id="PS51387"/>
    </source>
</evidence>
<dbReference type="InterPro" id="IPR016169">
    <property type="entry name" value="FAD-bd_PCMH_sub2"/>
</dbReference>
<evidence type="ECO:0000256" key="4">
    <source>
        <dbReference type="ARBA" id="ARBA00023002"/>
    </source>
</evidence>
<proteinExistence type="inferred from homology"/>
<feature type="domain" description="FAD-binding PCMH-type" evidence="5">
    <location>
        <begin position="89"/>
        <end position="261"/>
    </location>
</feature>
<dbReference type="GO" id="GO:0071949">
    <property type="term" value="F:FAD binding"/>
    <property type="evidence" value="ECO:0007669"/>
    <property type="project" value="InterPro"/>
</dbReference>
<accession>A0A1L7WW18</accession>
<keyword evidence="7" id="KW-1185">Reference proteome</keyword>
<keyword evidence="2" id="KW-0285">Flavoprotein</keyword>
<dbReference type="InterPro" id="IPR016166">
    <property type="entry name" value="FAD-bd_PCMH"/>
</dbReference>
<keyword evidence="4" id="KW-0560">Oxidoreductase</keyword>
<evidence type="ECO:0000256" key="1">
    <source>
        <dbReference type="ARBA" id="ARBA00005466"/>
    </source>
</evidence>
<dbReference type="Proteomes" id="UP000184330">
    <property type="component" value="Unassembled WGS sequence"/>
</dbReference>
<gene>
    <name evidence="6" type="ORF">PAC_06864</name>
</gene>
<dbReference type="PANTHER" id="PTHR42973:SF54">
    <property type="entry name" value="FAD-BINDING PCMH-TYPE DOMAIN-CONTAINING PROTEIN"/>
    <property type="match status" value="1"/>
</dbReference>
<protein>
    <recommendedName>
        <fullName evidence="5">FAD-binding PCMH-type domain-containing protein</fullName>
    </recommendedName>
</protein>
<dbReference type="InterPro" id="IPR006094">
    <property type="entry name" value="Oxid_FAD_bind_N"/>
</dbReference>
<evidence type="ECO:0000256" key="2">
    <source>
        <dbReference type="ARBA" id="ARBA00022630"/>
    </source>
</evidence>
<reference evidence="6 7" key="1">
    <citation type="submission" date="2016-03" db="EMBL/GenBank/DDBJ databases">
        <authorList>
            <person name="Ploux O."/>
        </authorList>
    </citation>
    <scope>NUCLEOTIDE SEQUENCE [LARGE SCALE GENOMIC DNA]</scope>
    <source>
        <strain evidence="6 7">UAMH 11012</strain>
    </source>
</reference>
<organism evidence="6 7">
    <name type="scientific">Phialocephala subalpina</name>
    <dbReference type="NCBI Taxonomy" id="576137"/>
    <lineage>
        <taxon>Eukaryota</taxon>
        <taxon>Fungi</taxon>
        <taxon>Dikarya</taxon>
        <taxon>Ascomycota</taxon>
        <taxon>Pezizomycotina</taxon>
        <taxon>Leotiomycetes</taxon>
        <taxon>Helotiales</taxon>
        <taxon>Mollisiaceae</taxon>
        <taxon>Phialocephala</taxon>
        <taxon>Phialocephala fortinii species complex</taxon>
    </lineage>
</organism>
<evidence type="ECO:0000313" key="7">
    <source>
        <dbReference type="Proteomes" id="UP000184330"/>
    </source>
</evidence>
<dbReference type="Pfam" id="PF08031">
    <property type="entry name" value="BBE"/>
    <property type="match status" value="1"/>
</dbReference>
<dbReference type="OrthoDB" id="2151789at2759"/>
<dbReference type="GO" id="GO:0016491">
    <property type="term" value="F:oxidoreductase activity"/>
    <property type="evidence" value="ECO:0007669"/>
    <property type="project" value="UniProtKB-KW"/>
</dbReference>
<comment type="similarity">
    <text evidence="1">Belongs to the oxygen-dependent FAD-linked oxidoreductase family.</text>
</comment>
<dbReference type="SUPFAM" id="SSF56176">
    <property type="entry name" value="FAD-binding/transporter-associated domain-like"/>
    <property type="match status" value="1"/>
</dbReference>
<dbReference type="EMBL" id="FJOG01000009">
    <property type="protein sequence ID" value="CZR56975.1"/>
    <property type="molecule type" value="Genomic_DNA"/>
</dbReference>
<dbReference type="Gene3D" id="3.30.465.10">
    <property type="match status" value="1"/>
</dbReference>
<evidence type="ECO:0000256" key="3">
    <source>
        <dbReference type="ARBA" id="ARBA00022827"/>
    </source>
</evidence>
<dbReference type="InterPro" id="IPR050416">
    <property type="entry name" value="FAD-linked_Oxidoreductase"/>
</dbReference>